<gene>
    <name evidence="6" type="primary">LTE1</name>
    <name evidence="6" type="ORF">AWJ20_197</name>
</gene>
<name>A0A167CPZ1_9ASCO</name>
<dbReference type="InterPro" id="IPR000651">
    <property type="entry name" value="Ras-like_Gua-exchang_fac_N"/>
</dbReference>
<feature type="compositionally biased region" description="Polar residues" evidence="3">
    <location>
        <begin position="501"/>
        <end position="525"/>
    </location>
</feature>
<sequence>MSEDEDPYSSSPIVASRRHGSRDLVDGGNAMSPLQTPKKTPNKRSSDNETGYLASPFSVRNHATGNYRSGENHGKSSNIELPFVFDKFPMHMFDDISFIPGRDDARISRFNETTKSLVSATIPRLVVQLTSHDVLDYNFMSDFFLSYRIFMSSDELLECLFTRLIWAINLHTTKTTSSTASDKQDSEIGRDVSVRVFVVLRHWILNFFPDDFLVSFRLRSKFSSTLNKLYSWNTVQEEVQFKRIVEQLKKAWIRVCCMYWQLGSPLNNSNFDVSLPIFPGGTYGQINASRKHSTSTHQDKSTAIRRSTLLSFYKGPIRPAISNSDLKGADGISSDQTAQDTMSAMLNIDKTLRNGALVNGGIILSADVEVKSIKPPTPVRVVQKNHEERGNEGDCERKPANLTIPPPNYKPTLKSVMDSWRVKYKSSNRVLSLFSNIMAPRKPAVVEADSRESSKSFSDIRIDILSARVIEELDYFLKIKSEKQLGHGLGLMRNTRLAAKQSVTNQGEQVTSPSKVHRLSSSSESPTKRQRVHDRESVDLYSVSDTQDDERDQSSGILGDRFPIDKFVNQSLSSKRTSMIDSLRIQDRLGNTSSSSIALSDHFQETDEPFEFSDSLSSLTSSGGEGSLLSFDSYDSALSNQTVMATDKSAAELDENQLGLRRLRRWRNHENLRDITNFRTDGRTSMISGSANISGRVTALRSRNTSHASHGSKTSDKSEKMMLPYSGVDSEVAARLAAIPDDTPDEDAINAALLKLEGKYVRKRKNLSPEDDIFNFERTTAKTNGLIETTPSNTNTNRHTNTNSQILHAPIITHSESEFGNKITIQYTESHNSNLFKAAFESKADIAALASSPSPSTQSPVFSTPTRHQPFANSTPKERISRDQSQTQTQQDRSTVFSIPYSPEHPLSVSNIVTQGNHTPFILNFGSDELCAQFTLIERDALAEIDWKDLIEMRWTRTVVPIQSWLEFLVERDSRGVELVIARFNLMVNWIKSEILLTRQLDERAQTISRFIHIGHQARTLQNFATVMQIVLALQSAVISKLKTTWEHVTENDRELLRQMTELTSPLKNFSKLRSQLNQLEPTKGCVPFVGMYLSDLTFNAERPSFVDTDADHGTDNSTKLVNFDKFQTASSVVKSLLQCIEWSTNYKLHPDHDLVAKCLYIQSLTVEEMDMCLDHLIDP</sequence>
<dbReference type="InterPro" id="IPR001895">
    <property type="entry name" value="RASGEF_cat_dom"/>
</dbReference>
<feature type="compositionally biased region" description="Polar residues" evidence="3">
    <location>
        <begin position="700"/>
        <end position="712"/>
    </location>
</feature>
<dbReference type="CDD" id="cd00155">
    <property type="entry name" value="RasGEF"/>
    <property type="match status" value="1"/>
</dbReference>
<dbReference type="EMBL" id="CP014501">
    <property type="protein sequence ID" value="ANB11970.1"/>
    <property type="molecule type" value="Genomic_DNA"/>
</dbReference>
<evidence type="ECO:0000313" key="7">
    <source>
        <dbReference type="Proteomes" id="UP000189580"/>
    </source>
</evidence>
<protein>
    <submittedName>
        <fullName evidence="6">Mitotic regulator LTE1</fullName>
    </submittedName>
</protein>
<feature type="region of interest" description="Disordered" evidence="3">
    <location>
        <begin position="1"/>
        <end position="55"/>
    </location>
</feature>
<evidence type="ECO:0000259" key="4">
    <source>
        <dbReference type="PROSITE" id="PS50009"/>
    </source>
</evidence>
<feature type="region of interest" description="Disordered" evidence="3">
    <location>
        <begin position="850"/>
        <end position="894"/>
    </location>
</feature>
<dbReference type="PROSITE" id="PS50009">
    <property type="entry name" value="RASGEF_CAT"/>
    <property type="match status" value="1"/>
</dbReference>
<dbReference type="RefSeq" id="XP_018734447.1">
    <property type="nucleotide sequence ID" value="XM_018878889.1"/>
</dbReference>
<dbReference type="OrthoDB" id="10254377at2759"/>
<dbReference type="GeneID" id="30033829"/>
<feature type="compositionally biased region" description="Polar residues" evidence="3">
    <location>
        <begin position="851"/>
        <end position="875"/>
    </location>
</feature>
<dbReference type="InterPro" id="IPR008937">
    <property type="entry name" value="Ras-like_GEF"/>
</dbReference>
<evidence type="ECO:0000313" key="6">
    <source>
        <dbReference type="EMBL" id="ANB11970.1"/>
    </source>
</evidence>
<feature type="domain" description="N-terminal Ras-GEF" evidence="5">
    <location>
        <begin position="113"/>
        <end position="249"/>
    </location>
</feature>
<evidence type="ECO:0000256" key="3">
    <source>
        <dbReference type="SAM" id="MobiDB-lite"/>
    </source>
</evidence>
<dbReference type="PROSITE" id="PS50212">
    <property type="entry name" value="RASGEF_NTER"/>
    <property type="match status" value="1"/>
</dbReference>
<keyword evidence="1 2" id="KW-0344">Guanine-nucleotide releasing factor</keyword>
<dbReference type="InterPro" id="IPR019804">
    <property type="entry name" value="Ras_G-nucl-exch_fac_CS"/>
</dbReference>
<dbReference type="GO" id="GO:0007265">
    <property type="term" value="P:Ras protein signal transduction"/>
    <property type="evidence" value="ECO:0007669"/>
    <property type="project" value="TreeGrafter"/>
</dbReference>
<evidence type="ECO:0000256" key="1">
    <source>
        <dbReference type="ARBA" id="ARBA00022658"/>
    </source>
</evidence>
<dbReference type="Gene3D" id="1.10.840.10">
    <property type="entry name" value="Ras guanine-nucleotide exchange factors catalytic domain"/>
    <property type="match status" value="1"/>
</dbReference>
<organism evidence="6 7">
    <name type="scientific">Sugiyamaella lignohabitans</name>
    <dbReference type="NCBI Taxonomy" id="796027"/>
    <lineage>
        <taxon>Eukaryota</taxon>
        <taxon>Fungi</taxon>
        <taxon>Dikarya</taxon>
        <taxon>Ascomycota</taxon>
        <taxon>Saccharomycotina</taxon>
        <taxon>Dipodascomycetes</taxon>
        <taxon>Dipodascales</taxon>
        <taxon>Trichomonascaceae</taxon>
        <taxon>Sugiyamaella</taxon>
    </lineage>
</organism>
<dbReference type="KEGG" id="slb:AWJ20_197"/>
<dbReference type="Gene3D" id="1.20.870.10">
    <property type="entry name" value="Son of sevenless (SoS) protein Chain: S domain 1"/>
    <property type="match status" value="1"/>
</dbReference>
<dbReference type="Pfam" id="PF00618">
    <property type="entry name" value="RasGEF_N"/>
    <property type="match status" value="1"/>
</dbReference>
<proteinExistence type="predicted"/>
<dbReference type="PANTHER" id="PTHR23113:SF363">
    <property type="entry name" value="PROTEIN SON OF SEVENLESS"/>
    <property type="match status" value="1"/>
</dbReference>
<dbReference type="GO" id="GO:0005886">
    <property type="term" value="C:plasma membrane"/>
    <property type="evidence" value="ECO:0007669"/>
    <property type="project" value="TreeGrafter"/>
</dbReference>
<dbReference type="PANTHER" id="PTHR23113">
    <property type="entry name" value="GUANINE NUCLEOTIDE EXCHANGE FACTOR"/>
    <property type="match status" value="1"/>
</dbReference>
<dbReference type="PROSITE" id="PS00720">
    <property type="entry name" value="RASGEF"/>
    <property type="match status" value="1"/>
</dbReference>
<accession>A0A167CPZ1</accession>
<dbReference type="Pfam" id="PF00617">
    <property type="entry name" value="RasGEF"/>
    <property type="match status" value="1"/>
</dbReference>
<reference evidence="6 7" key="1">
    <citation type="submission" date="2016-02" db="EMBL/GenBank/DDBJ databases">
        <title>Complete genome sequence and transcriptome regulation of the pentose utilising yeast Sugiyamaella lignohabitans.</title>
        <authorList>
            <person name="Bellasio M."/>
            <person name="Peymann A."/>
            <person name="Valli M."/>
            <person name="Sipitzky M."/>
            <person name="Graf A."/>
            <person name="Sauer M."/>
            <person name="Marx H."/>
            <person name="Mattanovich D."/>
        </authorList>
    </citation>
    <scope>NUCLEOTIDE SEQUENCE [LARGE SCALE GENOMIC DNA]</scope>
    <source>
        <strain evidence="6 7">CBS 10342</strain>
    </source>
</reference>
<feature type="compositionally biased region" description="Low complexity" evidence="3">
    <location>
        <begin position="883"/>
        <end position="894"/>
    </location>
</feature>
<dbReference type="SMART" id="SM00147">
    <property type="entry name" value="RasGEF"/>
    <property type="match status" value="1"/>
</dbReference>
<dbReference type="CDD" id="cd06224">
    <property type="entry name" value="REM"/>
    <property type="match status" value="1"/>
</dbReference>
<dbReference type="AlphaFoldDB" id="A0A167CPZ1"/>
<feature type="region of interest" description="Disordered" evidence="3">
    <location>
        <begin position="700"/>
        <end position="719"/>
    </location>
</feature>
<dbReference type="SUPFAM" id="SSF48366">
    <property type="entry name" value="Ras GEF"/>
    <property type="match status" value="1"/>
</dbReference>
<dbReference type="SMART" id="SM00229">
    <property type="entry name" value="RasGEFN"/>
    <property type="match status" value="1"/>
</dbReference>
<feature type="domain" description="Ras-GEF" evidence="4">
    <location>
        <begin position="926"/>
        <end position="1170"/>
    </location>
</feature>
<feature type="region of interest" description="Disordered" evidence="3">
    <location>
        <begin position="385"/>
        <end position="408"/>
    </location>
</feature>
<keyword evidence="7" id="KW-1185">Reference proteome</keyword>
<feature type="region of interest" description="Disordered" evidence="3">
    <location>
        <begin position="500"/>
        <end position="558"/>
    </location>
</feature>
<dbReference type="InterPro" id="IPR023578">
    <property type="entry name" value="Ras_GEF_dom_sf"/>
</dbReference>
<evidence type="ECO:0000259" key="5">
    <source>
        <dbReference type="PROSITE" id="PS50212"/>
    </source>
</evidence>
<dbReference type="InterPro" id="IPR036964">
    <property type="entry name" value="RASGEF_cat_dom_sf"/>
</dbReference>
<feature type="compositionally biased region" description="Basic and acidic residues" evidence="3">
    <location>
        <begin position="385"/>
        <end position="399"/>
    </location>
</feature>
<dbReference type="Proteomes" id="UP000189580">
    <property type="component" value="Chromosome a"/>
</dbReference>
<dbReference type="GO" id="GO:0005085">
    <property type="term" value="F:guanyl-nucleotide exchange factor activity"/>
    <property type="evidence" value="ECO:0007669"/>
    <property type="project" value="UniProtKB-KW"/>
</dbReference>
<evidence type="ECO:0000256" key="2">
    <source>
        <dbReference type="PROSITE-ProRule" id="PRU00168"/>
    </source>
</evidence>